<evidence type="ECO:0000256" key="16">
    <source>
        <dbReference type="ARBA" id="ARBA00023014"/>
    </source>
</evidence>
<evidence type="ECO:0000256" key="6">
    <source>
        <dbReference type="ARBA" id="ARBA00022485"/>
    </source>
</evidence>
<keyword evidence="12" id="KW-0418">Kinase</keyword>
<evidence type="ECO:0000256" key="13">
    <source>
        <dbReference type="ARBA" id="ARBA00022840"/>
    </source>
</evidence>
<keyword evidence="10" id="KW-0479">Metal-binding</keyword>
<protein>
    <recommendedName>
        <fullName evidence="5">Oxygen sensor histidine kinase NreB</fullName>
        <ecNumber evidence="4">2.7.13.3</ecNumber>
    </recommendedName>
    <alternativeName>
        <fullName evidence="18">Nitrogen regulation protein B</fullName>
    </alternativeName>
</protein>
<evidence type="ECO:0000313" key="22">
    <source>
        <dbReference type="EMBL" id="CAD0003736.1"/>
    </source>
</evidence>
<evidence type="ECO:0000256" key="3">
    <source>
        <dbReference type="ARBA" id="ARBA00004496"/>
    </source>
</evidence>
<keyword evidence="15" id="KW-0902">Two-component regulatory system</keyword>
<keyword evidence="8" id="KW-0597">Phosphoprotein</keyword>
<comment type="cofactor">
    <cofactor evidence="2">
        <name>[4Fe-4S] cluster</name>
        <dbReference type="ChEBI" id="CHEBI:49883"/>
    </cofactor>
</comment>
<comment type="subcellular location">
    <subcellularLocation>
        <location evidence="3">Cytoplasm</location>
    </subcellularLocation>
</comment>
<dbReference type="PROSITE" id="PS50109">
    <property type="entry name" value="HIS_KIN"/>
    <property type="match status" value="1"/>
</dbReference>
<dbReference type="SMART" id="SM00387">
    <property type="entry name" value="HATPase_c"/>
    <property type="match status" value="1"/>
</dbReference>
<dbReference type="InterPro" id="IPR003594">
    <property type="entry name" value="HATPase_dom"/>
</dbReference>
<evidence type="ECO:0000256" key="17">
    <source>
        <dbReference type="ARBA" id="ARBA00024827"/>
    </source>
</evidence>
<dbReference type="GO" id="GO:0046872">
    <property type="term" value="F:metal ion binding"/>
    <property type="evidence" value="ECO:0007669"/>
    <property type="project" value="UniProtKB-KW"/>
</dbReference>
<keyword evidence="13" id="KW-0067">ATP-binding</keyword>
<dbReference type="InterPro" id="IPR004358">
    <property type="entry name" value="Sig_transdc_His_kin-like_C"/>
</dbReference>
<dbReference type="EC" id="2.7.13.3" evidence="4"/>
<sequence>MVHLFQTLQEEEQFVKVYKKRLHKTISFLLILLCMVSICFGQNKVLSTIDKNIEKGKSKEALKQLSLINTTAFLPEDLGYYYFLTAKSYSKENNDVKAIENYLTAKKQYLKAKVVEKAMEINLNIASLLVSYKDNTQKHQFYLKEYMDYAVATNNDAKILKGYVQIASLKINKKEAEESLLYFRKAIALNKIVKDKKLESKIYNNLAVLFSDVLYKPDSSLYYLHKDNLLLHQEKTPNSNYICYNLMNQASNYSQLRQYDKAIALLHQADKIKLIEYKKVNKENINNFLYLNYKDAKNMDKALLHLEIANKYHDSLNTEQQNIAINNFDTKYKTQEKELENLELKTNIKINNIILYLILSILIIVLVVSVLGYKNITKKKKIAEQEKLIGIQKIEKMLKDQELNEIDLMLESQEKERQNIANELHDNLGSMLATLKLNFQNLKHQNATTNQQENKLYDKTDALLEEAYQKVRNIAHLKNLGVIGSEGLLVAVNKMADKMSVLEHLKINVIPFGLTERLENTIEVTLFRMIQELCTNIIKHSEATEVNIYLTQGAPAEINIIIEDNGKGFDPKIIVSKSGIGLKNMEKKVEQMGGTFTIDSILTKGTSIIIDLPL</sequence>
<evidence type="ECO:0000256" key="9">
    <source>
        <dbReference type="ARBA" id="ARBA00022679"/>
    </source>
</evidence>
<keyword evidence="23" id="KW-1185">Reference proteome</keyword>
<keyword evidence="19" id="KW-0175">Coiled coil</keyword>
<evidence type="ECO:0000256" key="10">
    <source>
        <dbReference type="ARBA" id="ARBA00022723"/>
    </source>
</evidence>
<keyword evidence="6" id="KW-0004">4Fe-4S</keyword>
<dbReference type="PANTHER" id="PTHR24421:SF10">
    <property type="entry name" value="NITRATE_NITRITE SENSOR PROTEIN NARQ"/>
    <property type="match status" value="1"/>
</dbReference>
<dbReference type="GO" id="GO:0005737">
    <property type="term" value="C:cytoplasm"/>
    <property type="evidence" value="ECO:0007669"/>
    <property type="project" value="UniProtKB-SubCell"/>
</dbReference>
<evidence type="ECO:0000256" key="5">
    <source>
        <dbReference type="ARBA" id="ARBA00017322"/>
    </source>
</evidence>
<evidence type="ECO:0000256" key="15">
    <source>
        <dbReference type="ARBA" id="ARBA00023012"/>
    </source>
</evidence>
<dbReference type="AlphaFoldDB" id="A0A6V6YWF1"/>
<dbReference type="GO" id="GO:0046983">
    <property type="term" value="F:protein dimerization activity"/>
    <property type="evidence" value="ECO:0007669"/>
    <property type="project" value="InterPro"/>
</dbReference>
<dbReference type="SUPFAM" id="SSF55874">
    <property type="entry name" value="ATPase domain of HSP90 chaperone/DNA topoisomerase II/histidine kinase"/>
    <property type="match status" value="1"/>
</dbReference>
<dbReference type="InterPro" id="IPR005467">
    <property type="entry name" value="His_kinase_dom"/>
</dbReference>
<keyword evidence="7" id="KW-0963">Cytoplasm</keyword>
<evidence type="ECO:0000256" key="4">
    <source>
        <dbReference type="ARBA" id="ARBA00012438"/>
    </source>
</evidence>
<dbReference type="Pfam" id="PF07730">
    <property type="entry name" value="HisKA_3"/>
    <property type="match status" value="1"/>
</dbReference>
<dbReference type="EMBL" id="CAIJDP010000065">
    <property type="protein sequence ID" value="CAD0003736.1"/>
    <property type="molecule type" value="Genomic_DNA"/>
</dbReference>
<evidence type="ECO:0000256" key="19">
    <source>
        <dbReference type="SAM" id="Coils"/>
    </source>
</evidence>
<evidence type="ECO:0000256" key="14">
    <source>
        <dbReference type="ARBA" id="ARBA00023004"/>
    </source>
</evidence>
<comment type="function">
    <text evidence="17">Member of the two-component regulatory system NreB/NreC involved in the control of dissimilatory nitrate/nitrite reduction in response to oxygen. NreB functions as a direct oxygen sensor histidine kinase which is autophosphorylated, in the absence of oxygen, probably at the conserved histidine residue, and transfers its phosphate group probably to a conserved aspartate residue of NreC. NreB/NreC activates the expression of the nitrate (narGHJI) and nitrite (nir) reductase operons, as well as the putative nitrate transporter gene narT.</text>
</comment>
<dbReference type="InterPro" id="IPR011990">
    <property type="entry name" value="TPR-like_helical_dom_sf"/>
</dbReference>
<dbReference type="Proteomes" id="UP000530060">
    <property type="component" value="Unassembled WGS sequence"/>
</dbReference>
<dbReference type="InterPro" id="IPR011712">
    <property type="entry name" value="Sig_transdc_His_kin_sub3_dim/P"/>
</dbReference>
<evidence type="ECO:0000256" key="11">
    <source>
        <dbReference type="ARBA" id="ARBA00022741"/>
    </source>
</evidence>
<evidence type="ECO:0000313" key="23">
    <source>
        <dbReference type="Proteomes" id="UP000530060"/>
    </source>
</evidence>
<evidence type="ECO:0000256" key="1">
    <source>
        <dbReference type="ARBA" id="ARBA00000085"/>
    </source>
</evidence>
<comment type="caution">
    <text evidence="22">The sequence shown here is derived from an EMBL/GenBank/DDBJ whole genome shotgun (WGS) entry which is preliminary data.</text>
</comment>
<proteinExistence type="predicted"/>
<dbReference type="PRINTS" id="PR00344">
    <property type="entry name" value="BCTRLSENSOR"/>
</dbReference>
<gene>
    <name evidence="22" type="ORF">FLAT13_01829</name>
</gene>
<evidence type="ECO:0000256" key="7">
    <source>
        <dbReference type="ARBA" id="ARBA00022490"/>
    </source>
</evidence>
<dbReference type="PANTHER" id="PTHR24421">
    <property type="entry name" value="NITRATE/NITRITE SENSOR PROTEIN NARX-RELATED"/>
    <property type="match status" value="1"/>
</dbReference>
<feature type="transmembrane region" description="Helical" evidence="20">
    <location>
        <begin position="353"/>
        <end position="373"/>
    </location>
</feature>
<evidence type="ECO:0000256" key="20">
    <source>
        <dbReference type="SAM" id="Phobius"/>
    </source>
</evidence>
<dbReference type="CDD" id="cd16917">
    <property type="entry name" value="HATPase_UhpB-NarQ-NarX-like"/>
    <property type="match status" value="1"/>
</dbReference>
<keyword evidence="20" id="KW-1133">Transmembrane helix</keyword>
<evidence type="ECO:0000256" key="12">
    <source>
        <dbReference type="ARBA" id="ARBA00022777"/>
    </source>
</evidence>
<accession>A0A6V6YWF1</accession>
<keyword evidence="14" id="KW-0408">Iron</keyword>
<dbReference type="Pfam" id="PF02518">
    <property type="entry name" value="HATPase_c"/>
    <property type="match status" value="1"/>
</dbReference>
<feature type="domain" description="Histidine kinase" evidence="21">
    <location>
        <begin position="419"/>
        <end position="614"/>
    </location>
</feature>
<evidence type="ECO:0000256" key="2">
    <source>
        <dbReference type="ARBA" id="ARBA00001966"/>
    </source>
</evidence>
<dbReference type="GO" id="GO:0051539">
    <property type="term" value="F:4 iron, 4 sulfur cluster binding"/>
    <property type="evidence" value="ECO:0007669"/>
    <property type="project" value="UniProtKB-KW"/>
</dbReference>
<dbReference type="Gene3D" id="1.25.40.10">
    <property type="entry name" value="Tetratricopeptide repeat domain"/>
    <property type="match status" value="1"/>
</dbReference>
<dbReference type="GO" id="GO:0016020">
    <property type="term" value="C:membrane"/>
    <property type="evidence" value="ECO:0007669"/>
    <property type="project" value="InterPro"/>
</dbReference>
<name>A0A6V6YWF1_9FLAO</name>
<comment type="catalytic activity">
    <reaction evidence="1">
        <text>ATP + protein L-histidine = ADP + protein N-phospho-L-histidine.</text>
        <dbReference type="EC" id="2.7.13.3"/>
    </reaction>
</comment>
<evidence type="ECO:0000259" key="21">
    <source>
        <dbReference type="PROSITE" id="PS50109"/>
    </source>
</evidence>
<evidence type="ECO:0000256" key="8">
    <source>
        <dbReference type="ARBA" id="ARBA00022553"/>
    </source>
</evidence>
<keyword evidence="9" id="KW-0808">Transferase</keyword>
<keyword evidence="20" id="KW-0812">Transmembrane</keyword>
<reference evidence="22 23" key="1">
    <citation type="submission" date="2020-06" db="EMBL/GenBank/DDBJ databases">
        <authorList>
            <person name="Criscuolo A."/>
        </authorList>
    </citation>
    <scope>NUCLEOTIDE SEQUENCE [LARGE SCALE GENOMIC DNA]</scope>
    <source>
        <strain evidence="23">CIP 111411</strain>
    </source>
</reference>
<dbReference type="InterPro" id="IPR050482">
    <property type="entry name" value="Sensor_HK_TwoCompSys"/>
</dbReference>
<feature type="coiled-coil region" evidence="19">
    <location>
        <begin position="403"/>
        <end position="452"/>
    </location>
</feature>
<dbReference type="GO" id="GO:0005524">
    <property type="term" value="F:ATP binding"/>
    <property type="evidence" value="ECO:0007669"/>
    <property type="project" value="UniProtKB-KW"/>
</dbReference>
<keyword evidence="20" id="KW-0472">Membrane</keyword>
<feature type="coiled-coil region" evidence="19">
    <location>
        <begin position="325"/>
        <end position="352"/>
    </location>
</feature>
<dbReference type="SUPFAM" id="SSF48452">
    <property type="entry name" value="TPR-like"/>
    <property type="match status" value="1"/>
</dbReference>
<evidence type="ECO:0000256" key="18">
    <source>
        <dbReference type="ARBA" id="ARBA00030800"/>
    </source>
</evidence>
<dbReference type="Gene3D" id="3.30.565.10">
    <property type="entry name" value="Histidine kinase-like ATPase, C-terminal domain"/>
    <property type="match status" value="1"/>
</dbReference>
<dbReference type="GO" id="GO:0000155">
    <property type="term" value="F:phosphorelay sensor kinase activity"/>
    <property type="evidence" value="ECO:0007669"/>
    <property type="project" value="InterPro"/>
</dbReference>
<keyword evidence="16" id="KW-0411">Iron-sulfur</keyword>
<dbReference type="Gene3D" id="1.20.5.1930">
    <property type="match status" value="1"/>
</dbReference>
<dbReference type="InterPro" id="IPR036890">
    <property type="entry name" value="HATPase_C_sf"/>
</dbReference>
<keyword evidence="11" id="KW-0547">Nucleotide-binding</keyword>
<organism evidence="22 23">
    <name type="scientific">Flavobacterium salmonis</name>
    <dbReference type="NCBI Taxonomy" id="2654844"/>
    <lineage>
        <taxon>Bacteria</taxon>
        <taxon>Pseudomonadati</taxon>
        <taxon>Bacteroidota</taxon>
        <taxon>Flavobacteriia</taxon>
        <taxon>Flavobacteriales</taxon>
        <taxon>Flavobacteriaceae</taxon>
        <taxon>Flavobacterium</taxon>
    </lineage>
</organism>